<evidence type="ECO:0000256" key="4">
    <source>
        <dbReference type="PROSITE-ProRule" id="PRU00834"/>
    </source>
</evidence>
<dbReference type="OrthoDB" id="512667at2759"/>
<dbReference type="GO" id="GO:0050821">
    <property type="term" value="P:protein stabilization"/>
    <property type="evidence" value="ECO:0007669"/>
    <property type="project" value="TreeGrafter"/>
</dbReference>
<keyword evidence="1" id="KW-0479">Metal-binding</keyword>
<keyword evidence="2 4" id="KW-0863">Zinc-finger</keyword>
<dbReference type="PANTHER" id="PTHR20922:SF13">
    <property type="entry name" value="DNL-TYPE ZINC FINGER PROTEIN"/>
    <property type="match status" value="1"/>
</dbReference>
<comment type="caution">
    <text evidence="6">The sequence shown here is derived from an EMBL/GenBank/DDBJ whole genome shotgun (WGS) entry which is preliminary data.</text>
</comment>
<dbReference type="EMBL" id="ML978716">
    <property type="protein sequence ID" value="KAF2088482.1"/>
    <property type="molecule type" value="Genomic_DNA"/>
</dbReference>
<reference evidence="6" key="1">
    <citation type="journal article" date="2020" name="Stud. Mycol.">
        <title>101 Dothideomycetes genomes: a test case for predicting lifestyles and emergence of pathogens.</title>
        <authorList>
            <person name="Haridas S."/>
            <person name="Albert R."/>
            <person name="Binder M."/>
            <person name="Bloem J."/>
            <person name="Labutti K."/>
            <person name="Salamov A."/>
            <person name="Andreopoulos B."/>
            <person name="Baker S."/>
            <person name="Barry K."/>
            <person name="Bills G."/>
            <person name="Bluhm B."/>
            <person name="Cannon C."/>
            <person name="Castanera R."/>
            <person name="Culley D."/>
            <person name="Daum C."/>
            <person name="Ezra D."/>
            <person name="Gonzalez J."/>
            <person name="Henrissat B."/>
            <person name="Kuo A."/>
            <person name="Liang C."/>
            <person name="Lipzen A."/>
            <person name="Lutzoni F."/>
            <person name="Magnuson J."/>
            <person name="Mondo S."/>
            <person name="Nolan M."/>
            <person name="Ohm R."/>
            <person name="Pangilinan J."/>
            <person name="Park H.-J."/>
            <person name="Ramirez L."/>
            <person name="Alfaro M."/>
            <person name="Sun H."/>
            <person name="Tritt A."/>
            <person name="Yoshinaga Y."/>
            <person name="Zwiers L.-H."/>
            <person name="Turgeon B."/>
            <person name="Goodwin S."/>
            <person name="Spatafora J."/>
            <person name="Crous P."/>
            <person name="Grigoriev I."/>
        </authorList>
    </citation>
    <scope>NUCLEOTIDE SEQUENCE</scope>
    <source>
        <strain evidence="6">CBS 121410</strain>
    </source>
</reference>
<dbReference type="PROSITE" id="PS51501">
    <property type="entry name" value="ZF_DNL"/>
    <property type="match status" value="1"/>
</dbReference>
<evidence type="ECO:0000259" key="5">
    <source>
        <dbReference type="PROSITE" id="PS51501"/>
    </source>
</evidence>
<gene>
    <name evidence="6" type="ORF">K490DRAFT_22121</name>
</gene>
<feature type="non-terminal residue" evidence="6">
    <location>
        <position position="1"/>
    </location>
</feature>
<keyword evidence="3" id="KW-0862">Zinc</keyword>
<evidence type="ECO:0000256" key="3">
    <source>
        <dbReference type="ARBA" id="ARBA00022833"/>
    </source>
</evidence>
<evidence type="ECO:0000313" key="6">
    <source>
        <dbReference type="EMBL" id="KAF2088482.1"/>
    </source>
</evidence>
<dbReference type="AlphaFoldDB" id="A0A9P4HY02"/>
<dbReference type="GO" id="GO:0051087">
    <property type="term" value="F:protein-folding chaperone binding"/>
    <property type="evidence" value="ECO:0007669"/>
    <property type="project" value="TreeGrafter"/>
</dbReference>
<feature type="non-terminal residue" evidence="6">
    <location>
        <position position="111"/>
    </location>
</feature>
<accession>A0A9P4HY02</accession>
<dbReference type="InterPro" id="IPR007853">
    <property type="entry name" value="Znf_DNL-typ"/>
</dbReference>
<dbReference type="GO" id="GO:0005739">
    <property type="term" value="C:mitochondrion"/>
    <property type="evidence" value="ECO:0007669"/>
    <property type="project" value="TreeGrafter"/>
</dbReference>
<dbReference type="Pfam" id="PF05180">
    <property type="entry name" value="zf-DNL"/>
    <property type="match status" value="1"/>
</dbReference>
<proteinExistence type="predicted"/>
<dbReference type="InterPro" id="IPR024158">
    <property type="entry name" value="Mt_import_TIM15"/>
</dbReference>
<evidence type="ECO:0000313" key="7">
    <source>
        <dbReference type="Proteomes" id="UP000799776"/>
    </source>
</evidence>
<feature type="domain" description="DNL-type" evidence="5">
    <location>
        <begin position="19"/>
        <end position="111"/>
    </location>
</feature>
<evidence type="ECO:0000256" key="1">
    <source>
        <dbReference type="ARBA" id="ARBA00022723"/>
    </source>
</evidence>
<dbReference type="GO" id="GO:0006457">
    <property type="term" value="P:protein folding"/>
    <property type="evidence" value="ECO:0007669"/>
    <property type="project" value="TreeGrafter"/>
</dbReference>
<sequence length="111" mass="12072">PTTPSAAPAAAAEGAQAKEEVPSYQMTFTCKACSTRSSHRISKQGYHKGTVLIACPGCKNRHLISDHLKIFSDKSITLEDILKDKGEKLKLGHVSDDGDLEFWDDGSQTPR</sequence>
<keyword evidence="7" id="KW-1185">Reference proteome</keyword>
<protein>
    <submittedName>
        <fullName evidence="6">Zf-DNL-domain-containing protein</fullName>
    </submittedName>
</protein>
<dbReference type="PANTHER" id="PTHR20922">
    <property type="entry name" value="DNL-TYPE ZINC FINGER PROTEIN"/>
    <property type="match status" value="1"/>
</dbReference>
<dbReference type="GO" id="GO:0030150">
    <property type="term" value="P:protein import into mitochondrial matrix"/>
    <property type="evidence" value="ECO:0007669"/>
    <property type="project" value="TreeGrafter"/>
</dbReference>
<evidence type="ECO:0000256" key="2">
    <source>
        <dbReference type="ARBA" id="ARBA00022771"/>
    </source>
</evidence>
<dbReference type="Proteomes" id="UP000799776">
    <property type="component" value="Unassembled WGS sequence"/>
</dbReference>
<organism evidence="6 7">
    <name type="scientific">Saccharata proteae CBS 121410</name>
    <dbReference type="NCBI Taxonomy" id="1314787"/>
    <lineage>
        <taxon>Eukaryota</taxon>
        <taxon>Fungi</taxon>
        <taxon>Dikarya</taxon>
        <taxon>Ascomycota</taxon>
        <taxon>Pezizomycotina</taxon>
        <taxon>Dothideomycetes</taxon>
        <taxon>Dothideomycetes incertae sedis</taxon>
        <taxon>Botryosphaeriales</taxon>
        <taxon>Saccharataceae</taxon>
        <taxon>Saccharata</taxon>
    </lineage>
</organism>
<dbReference type="GO" id="GO:0008270">
    <property type="term" value="F:zinc ion binding"/>
    <property type="evidence" value="ECO:0007669"/>
    <property type="project" value="UniProtKB-KW"/>
</dbReference>
<name>A0A9P4HY02_9PEZI</name>